<evidence type="ECO:0000313" key="2">
    <source>
        <dbReference type="Proteomes" id="UP001623349"/>
    </source>
</evidence>
<gene>
    <name evidence="1" type="ORF">APTSU1_000490700</name>
</gene>
<proteinExistence type="predicted"/>
<dbReference type="Proteomes" id="UP001623349">
    <property type="component" value="Unassembled WGS sequence"/>
</dbReference>
<keyword evidence="2" id="KW-1185">Reference proteome</keyword>
<protein>
    <submittedName>
        <fullName evidence="1">Uncharacterized protein</fullName>
    </submittedName>
</protein>
<comment type="caution">
    <text evidence="1">The sequence shown here is derived from an EMBL/GenBank/DDBJ whole genome shotgun (WGS) entry which is preliminary data.</text>
</comment>
<accession>A0ABQ0ERN2</accession>
<organism evidence="1 2">
    <name type="scientific">Apodemus speciosus</name>
    <name type="common">Large Japanese field mouse</name>
    <dbReference type="NCBI Taxonomy" id="105296"/>
    <lineage>
        <taxon>Eukaryota</taxon>
        <taxon>Metazoa</taxon>
        <taxon>Chordata</taxon>
        <taxon>Craniata</taxon>
        <taxon>Vertebrata</taxon>
        <taxon>Euteleostomi</taxon>
        <taxon>Mammalia</taxon>
        <taxon>Eutheria</taxon>
        <taxon>Euarchontoglires</taxon>
        <taxon>Glires</taxon>
        <taxon>Rodentia</taxon>
        <taxon>Myomorpha</taxon>
        <taxon>Muroidea</taxon>
        <taxon>Muridae</taxon>
        <taxon>Murinae</taxon>
        <taxon>Apodemus</taxon>
    </lineage>
</organism>
<reference evidence="1 2" key="1">
    <citation type="submission" date="2024-08" db="EMBL/GenBank/DDBJ databases">
        <title>The draft genome of Apodemus speciosus.</title>
        <authorList>
            <person name="Nabeshima K."/>
            <person name="Suzuki S."/>
            <person name="Onuma M."/>
        </authorList>
    </citation>
    <scope>NUCLEOTIDE SEQUENCE [LARGE SCALE GENOMIC DNA]</scope>
    <source>
        <strain evidence="1">IB14-021</strain>
    </source>
</reference>
<evidence type="ECO:0000313" key="1">
    <source>
        <dbReference type="EMBL" id="GAB1289677.1"/>
    </source>
</evidence>
<sequence>MRSVAVSANGQPASDASSIGTYRSCGVIRSPGDTLLLLVEKRMNIESEPL</sequence>
<dbReference type="EMBL" id="BAAFST010000005">
    <property type="protein sequence ID" value="GAB1289677.1"/>
    <property type="molecule type" value="Genomic_DNA"/>
</dbReference>
<name>A0ABQ0ERN2_APOSI</name>